<dbReference type="STRING" id="151549.A0A4C1TFG2"/>
<name>A0A4C1TFG2_EUMVA</name>
<dbReference type="Proteomes" id="UP000299102">
    <property type="component" value="Unassembled WGS sequence"/>
</dbReference>
<comment type="caution">
    <text evidence="1">The sequence shown here is derived from an EMBL/GenBank/DDBJ whole genome shotgun (WGS) entry which is preliminary data.</text>
</comment>
<dbReference type="EMBL" id="BGZK01005247">
    <property type="protein sequence ID" value="GBP13212.1"/>
    <property type="molecule type" value="Genomic_DNA"/>
</dbReference>
<protein>
    <submittedName>
        <fullName evidence="1">Uncharacterized protein</fullName>
    </submittedName>
</protein>
<evidence type="ECO:0000313" key="1">
    <source>
        <dbReference type="EMBL" id="GBP13212.1"/>
    </source>
</evidence>
<reference evidence="1 2" key="1">
    <citation type="journal article" date="2019" name="Commun. Biol.">
        <title>The bagworm genome reveals a unique fibroin gene that provides high tensile strength.</title>
        <authorList>
            <person name="Kono N."/>
            <person name="Nakamura H."/>
            <person name="Ohtoshi R."/>
            <person name="Tomita M."/>
            <person name="Numata K."/>
            <person name="Arakawa K."/>
        </authorList>
    </citation>
    <scope>NUCLEOTIDE SEQUENCE [LARGE SCALE GENOMIC DNA]</scope>
</reference>
<accession>A0A4C1TFG2</accession>
<sequence length="158" mass="17998">MNQGNTPQDMNPEMAKALFCHGAVCLLLAFLREQNSDRIIFGVQLWALMAIQLLVWDLCIFQEQELIVREWDVNSEELRGRQIAEPELEKNMYTGLRNYKNMCELLSCPDEERPRGSLSQAQPAMIAKLVNDDNDLLPHLTPVEGTAPRVLQCAQTNI</sequence>
<dbReference type="OrthoDB" id="201752at2759"/>
<dbReference type="AlphaFoldDB" id="A0A4C1TFG2"/>
<gene>
    <name evidence="1" type="ORF">EVAR_101628_1</name>
</gene>
<proteinExistence type="predicted"/>
<evidence type="ECO:0000313" key="2">
    <source>
        <dbReference type="Proteomes" id="UP000299102"/>
    </source>
</evidence>
<organism evidence="1 2">
    <name type="scientific">Eumeta variegata</name>
    <name type="common">Bagworm moth</name>
    <name type="synonym">Eumeta japonica</name>
    <dbReference type="NCBI Taxonomy" id="151549"/>
    <lineage>
        <taxon>Eukaryota</taxon>
        <taxon>Metazoa</taxon>
        <taxon>Ecdysozoa</taxon>
        <taxon>Arthropoda</taxon>
        <taxon>Hexapoda</taxon>
        <taxon>Insecta</taxon>
        <taxon>Pterygota</taxon>
        <taxon>Neoptera</taxon>
        <taxon>Endopterygota</taxon>
        <taxon>Lepidoptera</taxon>
        <taxon>Glossata</taxon>
        <taxon>Ditrysia</taxon>
        <taxon>Tineoidea</taxon>
        <taxon>Psychidae</taxon>
        <taxon>Oiketicinae</taxon>
        <taxon>Eumeta</taxon>
    </lineage>
</organism>
<keyword evidence="2" id="KW-1185">Reference proteome</keyword>